<protein>
    <recommendedName>
        <fullName evidence="3">Tetratricopeptide repeat protein</fullName>
    </recommendedName>
</protein>
<dbReference type="AlphaFoldDB" id="A0A3S1DVC3"/>
<reference evidence="1 2" key="1">
    <citation type="submission" date="2018-12" db="EMBL/GenBank/DDBJ databases">
        <authorList>
            <person name="Sun L."/>
            <person name="Chen Z."/>
        </authorList>
    </citation>
    <scope>NUCLEOTIDE SEQUENCE [LARGE SCALE GENOMIC DNA]</scope>
    <source>
        <strain evidence="1 2">3-5-3</strain>
    </source>
</reference>
<evidence type="ECO:0000313" key="1">
    <source>
        <dbReference type="EMBL" id="RUT28925.1"/>
    </source>
</evidence>
<dbReference type="RefSeq" id="WP_127200273.1">
    <property type="nucleotide sequence ID" value="NZ_RZNX01000008.1"/>
</dbReference>
<accession>A0A3S1DVC3</accession>
<evidence type="ECO:0008006" key="3">
    <source>
        <dbReference type="Google" id="ProtNLM"/>
    </source>
</evidence>
<keyword evidence="2" id="KW-1185">Reference proteome</keyword>
<comment type="caution">
    <text evidence="1">The sequence shown here is derived from an EMBL/GenBank/DDBJ whole genome shotgun (WGS) entry which is preliminary data.</text>
</comment>
<dbReference type="InterPro" id="IPR045507">
    <property type="entry name" value="DUF6483"/>
</dbReference>
<name>A0A3S1DVC3_9BACL</name>
<dbReference type="EMBL" id="RZNX01000008">
    <property type="protein sequence ID" value="RUT28925.1"/>
    <property type="molecule type" value="Genomic_DNA"/>
</dbReference>
<sequence length="214" mass="25088">MLRRDYLIRMIEEMSEVMGTFLGLKQQKKRTEILWQLDEQYKKHFRLNSELLNSLSIRDLIDIFRYGGILEVDKLQSAALLMKEEALVYIDNQEKDKGLIRSIKALHLFLYAALEGADRTLWNLENQVSELESMVKGYRLPSETELLLLRYEEERGRYDLAENALYRMLERSIIQPEEAREFYERLLKLDPEQLASGGLPLSEVEEGLAGLSRI</sequence>
<evidence type="ECO:0000313" key="2">
    <source>
        <dbReference type="Proteomes" id="UP000272464"/>
    </source>
</evidence>
<organism evidence="1 2">
    <name type="scientific">Paenibacillus zeisoli</name>
    <dbReference type="NCBI Taxonomy" id="2496267"/>
    <lineage>
        <taxon>Bacteria</taxon>
        <taxon>Bacillati</taxon>
        <taxon>Bacillota</taxon>
        <taxon>Bacilli</taxon>
        <taxon>Bacillales</taxon>
        <taxon>Paenibacillaceae</taxon>
        <taxon>Paenibacillus</taxon>
    </lineage>
</organism>
<dbReference type="OrthoDB" id="1905743at2"/>
<dbReference type="Pfam" id="PF20092">
    <property type="entry name" value="DUF6483"/>
    <property type="match status" value="1"/>
</dbReference>
<dbReference type="Proteomes" id="UP000272464">
    <property type="component" value="Unassembled WGS sequence"/>
</dbReference>
<gene>
    <name evidence="1" type="ORF">EJP77_16085</name>
</gene>
<proteinExistence type="predicted"/>